<dbReference type="Pfam" id="PF00069">
    <property type="entry name" value="Pkinase"/>
    <property type="match status" value="2"/>
</dbReference>
<feature type="binding site" evidence="6">
    <location>
        <position position="51"/>
    </location>
    <ligand>
        <name>ATP</name>
        <dbReference type="ChEBI" id="CHEBI:30616"/>
    </ligand>
</feature>
<evidence type="ECO:0000256" key="1">
    <source>
        <dbReference type="ARBA" id="ARBA00022527"/>
    </source>
</evidence>
<feature type="domain" description="Protein kinase" evidence="8">
    <location>
        <begin position="479"/>
        <end position="766"/>
    </location>
</feature>
<accession>A0AAV1EJ82</accession>
<dbReference type="GO" id="GO:0004713">
    <property type="term" value="F:protein tyrosine kinase activity"/>
    <property type="evidence" value="ECO:0007669"/>
    <property type="project" value="TreeGrafter"/>
</dbReference>
<dbReference type="PROSITE" id="PS50011">
    <property type="entry name" value="PROTEIN_KINASE_DOM"/>
    <property type="match status" value="2"/>
</dbReference>
<dbReference type="InterPro" id="IPR050494">
    <property type="entry name" value="Ser_Thr_dual-spec_kinase"/>
</dbReference>
<evidence type="ECO:0000313" key="10">
    <source>
        <dbReference type="Proteomes" id="UP001178508"/>
    </source>
</evidence>
<feature type="compositionally biased region" description="Basic and acidic residues" evidence="7">
    <location>
        <begin position="384"/>
        <end position="400"/>
    </location>
</feature>
<organism evidence="9 10">
    <name type="scientific">Xyrichtys novacula</name>
    <name type="common">Pearly razorfish</name>
    <name type="synonym">Hemipteronotus novacula</name>
    <dbReference type="NCBI Taxonomy" id="13765"/>
    <lineage>
        <taxon>Eukaryota</taxon>
        <taxon>Metazoa</taxon>
        <taxon>Chordata</taxon>
        <taxon>Craniata</taxon>
        <taxon>Vertebrata</taxon>
        <taxon>Euteleostomi</taxon>
        <taxon>Actinopterygii</taxon>
        <taxon>Neopterygii</taxon>
        <taxon>Teleostei</taxon>
        <taxon>Neoteleostei</taxon>
        <taxon>Acanthomorphata</taxon>
        <taxon>Eupercaria</taxon>
        <taxon>Labriformes</taxon>
        <taxon>Labridae</taxon>
        <taxon>Xyrichtys</taxon>
    </lineage>
</organism>
<feature type="domain" description="Protein kinase" evidence="8">
    <location>
        <begin position="22"/>
        <end position="335"/>
    </location>
</feature>
<keyword evidence="5 6" id="KW-0067">ATP-binding</keyword>
<reference evidence="9" key="1">
    <citation type="submission" date="2023-08" db="EMBL/GenBank/DDBJ databases">
        <authorList>
            <person name="Alioto T."/>
            <person name="Alioto T."/>
            <person name="Gomez Garrido J."/>
        </authorList>
    </citation>
    <scope>NUCLEOTIDE SEQUENCE</scope>
</reference>
<keyword evidence="3 6" id="KW-0547">Nucleotide-binding</keyword>
<dbReference type="GO" id="GO:0005737">
    <property type="term" value="C:cytoplasm"/>
    <property type="evidence" value="ECO:0007669"/>
    <property type="project" value="TreeGrafter"/>
</dbReference>
<keyword evidence="1" id="KW-0723">Serine/threonine-protein kinase</keyword>
<dbReference type="InterPro" id="IPR011009">
    <property type="entry name" value="Kinase-like_dom_sf"/>
</dbReference>
<dbReference type="InterPro" id="IPR017441">
    <property type="entry name" value="Protein_kinase_ATP_BS"/>
</dbReference>
<dbReference type="Proteomes" id="UP001178508">
    <property type="component" value="Chromosome 1"/>
</dbReference>
<sequence length="819" mass="92421">MCRARTTPEAKIGHYLFGSSTYCIHEFIGEGVYGKVAKCRNLATKEMVAVKILKQSSELTASMKNEIFILTALSALDPDRINVVKLFEHFEDRDRTCLAFEMLETNLHEFIANHNYKPLSLQIIRPIANQLLVAFDALKFFGILHGDLKADNIMIVHRRNRPVRVKLIDFGLAKMPSEVRPAMVLQAIGYRAPEVSLGLPFNEAIDMWGLGCTLACLYLARHLFPVNSEYQMMKRVVELLGQPKDYMLEEGLFTESFFHEVDGSWRLLMPEEHTVTGKVNRDQLSCLDDLVDIRPKKGKAEYQDRKAFVDLLKGLLHIEGDKRLTPEEALQHPFITMSHLVEDPHSRVYLAEAQTLKDHLGASADRLDISAVLDSVLRSATESPESREDAEADEPLKEEDVFASSRNDEPEIDSVQSTCIPPPCSDSEDSGPSSCHEQTLTDSTPAAPASSGRGKKILRRISKFLRRVAKTLCCCCNWGAWTLIPNEGVYGKVAKCRNLATKEMVAVKILKQSSELTASMKNEIFILTALSALDPDRINVVKLFEHFEDRDRTCLAFEMVEKNLHEIIAEHDYEPLSLQIIRPIANQLLVAFDALKFFGILHGDLKADNIMIVHRWNRPLRVKLIDFGLAKMPSEVRPAMVLQAIGYRAPEVSLGLPFNEAIDMWGLGCTLACLYLARHLFPANSEYQMTKRVVELLGQPKDYMLEEGLFTGSFFNEVDGSWRLLMPEEHTVTGEVNCDQPSCLDDLVDIHPKEGEAEYQDRKAFVVKAFDGNEAWSRHLMSNLSVGHLQRQTQCRAPASHHPALTVRTRVRPPAMNRL</sequence>
<dbReference type="Gene3D" id="1.10.510.10">
    <property type="entry name" value="Transferase(Phosphotransferase) domain 1"/>
    <property type="match status" value="2"/>
</dbReference>
<feature type="compositionally biased region" description="Polar residues" evidence="7">
    <location>
        <begin position="430"/>
        <end position="444"/>
    </location>
</feature>
<dbReference type="GO" id="GO:0004674">
    <property type="term" value="F:protein serine/threonine kinase activity"/>
    <property type="evidence" value="ECO:0007669"/>
    <property type="project" value="UniProtKB-KW"/>
</dbReference>
<protein>
    <submittedName>
        <fullName evidence="9">Uncharacterized protein LOC117810015</fullName>
    </submittedName>
</protein>
<name>A0AAV1EJ82_XYRNO</name>
<dbReference type="SUPFAM" id="SSF56112">
    <property type="entry name" value="Protein kinase-like (PK-like)"/>
    <property type="match status" value="2"/>
</dbReference>
<dbReference type="EMBL" id="OY660864">
    <property type="protein sequence ID" value="CAJ1048789.1"/>
    <property type="molecule type" value="Genomic_DNA"/>
</dbReference>
<dbReference type="PANTHER" id="PTHR24058:SF17">
    <property type="entry name" value="HOMEODOMAIN INTERACTING PROTEIN KINASE, ISOFORM D"/>
    <property type="match status" value="1"/>
</dbReference>
<evidence type="ECO:0000256" key="6">
    <source>
        <dbReference type="PROSITE-ProRule" id="PRU10141"/>
    </source>
</evidence>
<dbReference type="PROSITE" id="PS00107">
    <property type="entry name" value="PROTEIN_KINASE_ATP"/>
    <property type="match status" value="1"/>
</dbReference>
<dbReference type="SMART" id="SM00220">
    <property type="entry name" value="S_TKc"/>
    <property type="match status" value="2"/>
</dbReference>
<dbReference type="PROSITE" id="PS00108">
    <property type="entry name" value="PROTEIN_KINASE_ST"/>
    <property type="match status" value="2"/>
</dbReference>
<evidence type="ECO:0000256" key="5">
    <source>
        <dbReference type="ARBA" id="ARBA00022840"/>
    </source>
</evidence>
<evidence type="ECO:0000256" key="3">
    <source>
        <dbReference type="ARBA" id="ARBA00022741"/>
    </source>
</evidence>
<dbReference type="AlphaFoldDB" id="A0AAV1EJ82"/>
<dbReference type="GO" id="GO:0005634">
    <property type="term" value="C:nucleus"/>
    <property type="evidence" value="ECO:0007669"/>
    <property type="project" value="TreeGrafter"/>
</dbReference>
<gene>
    <name evidence="9" type="ORF">XNOV1_A040261</name>
</gene>
<dbReference type="Gene3D" id="3.30.200.20">
    <property type="entry name" value="Phosphorylase Kinase, domain 1"/>
    <property type="match status" value="2"/>
</dbReference>
<evidence type="ECO:0000313" key="9">
    <source>
        <dbReference type="EMBL" id="CAJ1048789.1"/>
    </source>
</evidence>
<evidence type="ECO:0000256" key="7">
    <source>
        <dbReference type="SAM" id="MobiDB-lite"/>
    </source>
</evidence>
<keyword evidence="4" id="KW-0418">Kinase</keyword>
<proteinExistence type="predicted"/>
<evidence type="ECO:0000259" key="8">
    <source>
        <dbReference type="PROSITE" id="PS50011"/>
    </source>
</evidence>
<dbReference type="PANTHER" id="PTHR24058">
    <property type="entry name" value="DUAL SPECIFICITY PROTEIN KINASE"/>
    <property type="match status" value="1"/>
</dbReference>
<dbReference type="InterPro" id="IPR000719">
    <property type="entry name" value="Prot_kinase_dom"/>
</dbReference>
<keyword evidence="10" id="KW-1185">Reference proteome</keyword>
<feature type="region of interest" description="Disordered" evidence="7">
    <location>
        <begin position="379"/>
        <end position="454"/>
    </location>
</feature>
<keyword evidence="2" id="KW-0808">Transferase</keyword>
<evidence type="ECO:0000256" key="4">
    <source>
        <dbReference type="ARBA" id="ARBA00022777"/>
    </source>
</evidence>
<dbReference type="GO" id="GO:0005524">
    <property type="term" value="F:ATP binding"/>
    <property type="evidence" value="ECO:0007669"/>
    <property type="project" value="UniProtKB-UniRule"/>
</dbReference>
<evidence type="ECO:0000256" key="2">
    <source>
        <dbReference type="ARBA" id="ARBA00022679"/>
    </source>
</evidence>
<dbReference type="InterPro" id="IPR008271">
    <property type="entry name" value="Ser/Thr_kinase_AS"/>
</dbReference>